<dbReference type="OrthoDB" id="418495at2759"/>
<comment type="caution">
    <text evidence="3">The sequence shown here is derived from an EMBL/GenBank/DDBJ whole genome shotgun (WGS) entry which is preliminary data.</text>
</comment>
<dbReference type="PANTHER" id="PTHR34386:SF1">
    <property type="entry name" value="GLUTAREDOXIN-LIKE PROTEIN NRDH"/>
    <property type="match status" value="1"/>
</dbReference>
<dbReference type="InterPro" id="IPR051548">
    <property type="entry name" value="Grx-like_ET"/>
</dbReference>
<evidence type="ECO:0000313" key="3">
    <source>
        <dbReference type="EMBL" id="KAF6005426.1"/>
    </source>
</evidence>
<evidence type="ECO:0000313" key="4">
    <source>
        <dbReference type="Proteomes" id="UP000530660"/>
    </source>
</evidence>
<dbReference type="AlphaFoldDB" id="A0A7J7IQN4"/>
<dbReference type="InterPro" id="IPR006869">
    <property type="entry name" value="DUF547"/>
</dbReference>
<dbReference type="GO" id="GO:0045454">
    <property type="term" value="P:cell redox homeostasis"/>
    <property type="evidence" value="ECO:0007669"/>
    <property type="project" value="TreeGrafter"/>
</dbReference>
<proteinExistence type="predicted"/>
<sequence length="509" mass="56849">MNGANRTPTKPTWKTTNETVLSEGLVRLHAAVFGLLFGNLGGVRQSLPSFQRSATTLRKKGQTWIPRAQIEAWLRQETDWLEDHSASSDALQTSFSSPIRESSGVSGGGDQGTSSGDLEQTLQRLVHYGVLIASPTRSPTDAESSARTSRPGLTDVAKAPDYAIAYLMQNENEQALNTLLRLPESLRRSARLPARTLALQLERILDTLLSVMQPGDGQERAGMRYEAVYAHPAFAEWLATATLLAWCRRPDDSLGEYGQKLGFYCNIFNCMVIQAVIQQLAMRAPKTASRFPDATDLLRRTRLIFSGELLTLSELRDQVIRSGCQQQVQQPRNNDKSRFAPLALTVCDPRIHFVLNWGARSSAPPRTIHLMQWESDFDSATKAFLLNPYYVYVPVNVKQAVQVSRLFEWFREDFAPAEDDDIGVLRWIQAHLPEDSSAEKSLRERLVQAGAGSRETAHRRGDPEEEPTPHCFPCRRVAAAIPNTRMLQYMPFDARIGIVEGDQVPAQST</sequence>
<gene>
    <name evidence="3" type="ORF">F1559_004971</name>
</gene>
<feature type="region of interest" description="Disordered" evidence="1">
    <location>
        <begin position="447"/>
        <end position="468"/>
    </location>
</feature>
<evidence type="ECO:0000256" key="1">
    <source>
        <dbReference type="SAM" id="MobiDB-lite"/>
    </source>
</evidence>
<keyword evidence="4" id="KW-1185">Reference proteome</keyword>
<feature type="domain" description="DUF547" evidence="2">
    <location>
        <begin position="259"/>
        <end position="385"/>
    </location>
</feature>
<dbReference type="PANTHER" id="PTHR34386">
    <property type="entry name" value="GLUTAREDOXIN"/>
    <property type="match status" value="1"/>
</dbReference>
<accession>A0A7J7IQN4</accession>
<dbReference type="EMBL" id="VWRR01000001">
    <property type="protein sequence ID" value="KAF6005426.1"/>
    <property type="molecule type" value="Genomic_DNA"/>
</dbReference>
<organism evidence="3 4">
    <name type="scientific">Cyanidiococcus yangmingshanensis</name>
    <dbReference type="NCBI Taxonomy" id="2690220"/>
    <lineage>
        <taxon>Eukaryota</taxon>
        <taxon>Rhodophyta</taxon>
        <taxon>Bangiophyceae</taxon>
        <taxon>Cyanidiales</taxon>
        <taxon>Cyanidiaceae</taxon>
        <taxon>Cyanidiococcus</taxon>
    </lineage>
</organism>
<dbReference type="Pfam" id="PF04784">
    <property type="entry name" value="DUF547"/>
    <property type="match status" value="1"/>
</dbReference>
<feature type="region of interest" description="Disordered" evidence="1">
    <location>
        <begin position="91"/>
        <end position="116"/>
    </location>
</feature>
<reference evidence="3 4" key="1">
    <citation type="journal article" date="2020" name="J. Phycol.">
        <title>Comparative genome analysis reveals Cyanidiococcus gen. nov., a new extremophilic red algal genus sister to Cyanidioschyzon (Cyanidioschyzonaceae, Rhodophyta).</title>
        <authorList>
            <person name="Liu S.-L."/>
            <person name="Chiang Y.-R."/>
            <person name="Yoon H.S."/>
            <person name="Fu H.-Y."/>
        </authorList>
    </citation>
    <scope>NUCLEOTIDE SEQUENCE [LARGE SCALE GENOMIC DNA]</scope>
    <source>
        <strain evidence="3 4">THAL066</strain>
    </source>
</reference>
<name>A0A7J7IQN4_9RHOD</name>
<dbReference type="GO" id="GO:0009055">
    <property type="term" value="F:electron transfer activity"/>
    <property type="evidence" value="ECO:0007669"/>
    <property type="project" value="TreeGrafter"/>
</dbReference>
<evidence type="ECO:0000259" key="2">
    <source>
        <dbReference type="Pfam" id="PF04784"/>
    </source>
</evidence>
<feature type="compositionally biased region" description="Polar residues" evidence="1">
    <location>
        <begin position="91"/>
        <end position="100"/>
    </location>
</feature>
<dbReference type="Proteomes" id="UP000530660">
    <property type="component" value="Unassembled WGS sequence"/>
</dbReference>
<protein>
    <recommendedName>
        <fullName evidence="2">DUF547 domain-containing protein</fullName>
    </recommendedName>
</protein>